<dbReference type="PANTHER" id="PTHR12775">
    <property type="entry name" value="PROTEIN C20ORF43 HOMOLOG"/>
    <property type="match status" value="1"/>
</dbReference>
<dbReference type="KEGG" id="tgb:HG536_0H00390"/>
<protein>
    <recommendedName>
        <fullName evidence="4">Replication termination factor 2</fullName>
    </recommendedName>
</protein>
<organism evidence="2 3">
    <name type="scientific">Torulaspora globosa</name>
    <dbReference type="NCBI Taxonomy" id="48254"/>
    <lineage>
        <taxon>Eukaryota</taxon>
        <taxon>Fungi</taxon>
        <taxon>Dikarya</taxon>
        <taxon>Ascomycota</taxon>
        <taxon>Saccharomycotina</taxon>
        <taxon>Saccharomycetes</taxon>
        <taxon>Saccharomycetales</taxon>
        <taxon>Saccharomycetaceae</taxon>
        <taxon>Torulaspora</taxon>
    </lineage>
</organism>
<dbReference type="InterPro" id="IPR006735">
    <property type="entry name" value="Rtf2"/>
</dbReference>
<dbReference type="EMBL" id="CP059253">
    <property type="protein sequence ID" value="QLL34664.1"/>
    <property type="molecule type" value="Genomic_DNA"/>
</dbReference>
<evidence type="ECO:0000313" key="2">
    <source>
        <dbReference type="EMBL" id="QLL34664.1"/>
    </source>
</evidence>
<dbReference type="GO" id="GO:0006274">
    <property type="term" value="P:DNA replication termination"/>
    <property type="evidence" value="ECO:0007669"/>
    <property type="project" value="TreeGrafter"/>
</dbReference>
<feature type="compositionally biased region" description="Basic and acidic residues" evidence="1">
    <location>
        <begin position="142"/>
        <end position="151"/>
    </location>
</feature>
<feature type="region of interest" description="Disordered" evidence="1">
    <location>
        <begin position="127"/>
        <end position="158"/>
    </location>
</feature>
<dbReference type="AlphaFoldDB" id="A0A7G3ZMC8"/>
<dbReference type="PANTHER" id="PTHR12775:SF0">
    <property type="entry name" value="REPLICATION TERMINATION FACTOR 2"/>
    <property type="match status" value="1"/>
</dbReference>
<dbReference type="RefSeq" id="XP_037141338.1">
    <property type="nucleotide sequence ID" value="XM_037285442.1"/>
</dbReference>
<evidence type="ECO:0000313" key="3">
    <source>
        <dbReference type="Proteomes" id="UP000515788"/>
    </source>
</evidence>
<dbReference type="GO" id="GO:0005634">
    <property type="term" value="C:nucleus"/>
    <property type="evidence" value="ECO:0007669"/>
    <property type="project" value="TreeGrafter"/>
</dbReference>
<reference evidence="2 3" key="1">
    <citation type="submission" date="2020-06" db="EMBL/GenBank/DDBJ databases">
        <title>The yeast mating-type switching endonuclease HO is a domesticated member of an unorthodox homing genetic element family.</title>
        <authorList>
            <person name="Coughlan A.Y."/>
            <person name="Lombardi L."/>
            <person name="Braun-Galleani S."/>
            <person name="Martos A.R."/>
            <person name="Galeote V."/>
            <person name="Bigey F."/>
            <person name="Dequin S."/>
            <person name="Byrne K.P."/>
            <person name="Wolfe K.H."/>
        </authorList>
    </citation>
    <scope>NUCLEOTIDE SEQUENCE [LARGE SCALE GENOMIC DNA]</scope>
    <source>
        <strain evidence="2 3">CBS764</strain>
    </source>
</reference>
<accession>A0A7G3ZMC8</accession>
<evidence type="ECO:0008006" key="4">
    <source>
        <dbReference type="Google" id="ProtNLM"/>
    </source>
</evidence>
<keyword evidence="3" id="KW-1185">Reference proteome</keyword>
<feature type="compositionally biased region" description="Basic residues" evidence="1">
    <location>
        <begin position="132"/>
        <end position="141"/>
    </location>
</feature>
<sequence>MSDYKGHLFNKEAILEWLLTPGREDYTKAQIAKFSHIRRLDDVVELHGVKEHANTLKCEYGDVALGEASAKLVYLVPCGDVLPRQVLSDGRCPQCGASYQETDVIAINSSSAKVIKSLKDRMTRLQQEMRHHNGKLRRKLKPKPERMEEAPPNKIRKL</sequence>
<proteinExistence type="predicted"/>
<gene>
    <name evidence="2" type="ORF">HG536_0H00390</name>
</gene>
<dbReference type="Pfam" id="PF04641">
    <property type="entry name" value="Rtf2"/>
    <property type="match status" value="1"/>
</dbReference>
<dbReference type="GeneID" id="59327930"/>
<dbReference type="OrthoDB" id="247013at2759"/>
<evidence type="ECO:0000256" key="1">
    <source>
        <dbReference type="SAM" id="MobiDB-lite"/>
    </source>
</evidence>
<dbReference type="Proteomes" id="UP000515788">
    <property type="component" value="Chromosome 8"/>
</dbReference>
<name>A0A7G3ZMC8_9SACH</name>